<keyword evidence="6" id="KW-0342">GTP-binding</keyword>
<dbReference type="PANTHER" id="PTHR47560">
    <property type="entry name" value="EXPRESSED PROTEIN"/>
    <property type="match status" value="1"/>
</dbReference>
<dbReference type="InterPro" id="IPR027417">
    <property type="entry name" value="P-loop_NTPase"/>
</dbReference>
<dbReference type="GeneID" id="63802653"/>
<evidence type="ECO:0000259" key="7">
    <source>
        <dbReference type="PROSITE" id="PS51706"/>
    </source>
</evidence>
<evidence type="ECO:0000256" key="5">
    <source>
        <dbReference type="ARBA" id="ARBA00022842"/>
    </source>
</evidence>
<dbReference type="InterPro" id="IPR006073">
    <property type="entry name" value="GTP-bd"/>
</dbReference>
<evidence type="ECO:0000256" key="1">
    <source>
        <dbReference type="ARBA" id="ARBA00001946"/>
    </source>
</evidence>
<keyword evidence="3" id="KW-0479">Metal-binding</keyword>
<dbReference type="HAMAP" id="MF_00321">
    <property type="entry name" value="GTPase_EngB"/>
    <property type="match status" value="1"/>
</dbReference>
<keyword evidence="5" id="KW-0460">Magnesium</keyword>
<gene>
    <name evidence="8" type="ORF">DL89DRAFT_263868</name>
</gene>
<dbReference type="PROSITE" id="PS51706">
    <property type="entry name" value="G_ENGB"/>
    <property type="match status" value="1"/>
</dbReference>
<dbReference type="SUPFAM" id="SSF52540">
    <property type="entry name" value="P-loop containing nucleoside triphosphate hydrolases"/>
    <property type="match status" value="1"/>
</dbReference>
<organism evidence="8 9">
    <name type="scientific">Linderina pennispora</name>
    <dbReference type="NCBI Taxonomy" id="61395"/>
    <lineage>
        <taxon>Eukaryota</taxon>
        <taxon>Fungi</taxon>
        <taxon>Fungi incertae sedis</taxon>
        <taxon>Zoopagomycota</taxon>
        <taxon>Kickxellomycotina</taxon>
        <taxon>Kickxellomycetes</taxon>
        <taxon>Kickxellales</taxon>
        <taxon>Kickxellaceae</taxon>
        <taxon>Linderina</taxon>
    </lineage>
</organism>
<comment type="caution">
    <text evidence="8">The sequence shown here is derived from an EMBL/GenBank/DDBJ whole genome shotgun (WGS) entry which is preliminary data.</text>
</comment>
<dbReference type="PANTHER" id="PTHR47560:SF1">
    <property type="entry name" value="EXPRESSED PROTEIN"/>
    <property type="match status" value="1"/>
</dbReference>
<dbReference type="CDD" id="cd01876">
    <property type="entry name" value="YihA_EngB"/>
    <property type="match status" value="1"/>
</dbReference>
<evidence type="ECO:0000256" key="3">
    <source>
        <dbReference type="ARBA" id="ARBA00022723"/>
    </source>
</evidence>
<dbReference type="NCBIfam" id="TIGR03598">
    <property type="entry name" value="GTPase_YsxC"/>
    <property type="match status" value="1"/>
</dbReference>
<evidence type="ECO:0000256" key="2">
    <source>
        <dbReference type="ARBA" id="ARBA00009638"/>
    </source>
</evidence>
<comment type="cofactor">
    <cofactor evidence="1">
        <name>Mg(2+)</name>
        <dbReference type="ChEBI" id="CHEBI:18420"/>
    </cofactor>
</comment>
<protein>
    <submittedName>
        <fullName evidence="8">p-loop containing nucleoside triphosphate hydrolase protein</fullName>
    </submittedName>
</protein>
<dbReference type="GO" id="GO:0005525">
    <property type="term" value="F:GTP binding"/>
    <property type="evidence" value="ECO:0007669"/>
    <property type="project" value="UniProtKB-KW"/>
</dbReference>
<dbReference type="GO" id="GO:0046872">
    <property type="term" value="F:metal ion binding"/>
    <property type="evidence" value="ECO:0007669"/>
    <property type="project" value="UniProtKB-KW"/>
</dbReference>
<keyword evidence="8" id="KW-0378">Hydrolase</keyword>
<accession>A0A1Y1WK35</accession>
<dbReference type="InterPro" id="IPR005225">
    <property type="entry name" value="Small_GTP-bd"/>
</dbReference>
<dbReference type="STRING" id="61395.A0A1Y1WK35"/>
<dbReference type="Gene3D" id="3.40.50.300">
    <property type="entry name" value="P-loop containing nucleotide triphosphate hydrolases"/>
    <property type="match status" value="1"/>
</dbReference>
<evidence type="ECO:0000256" key="4">
    <source>
        <dbReference type="ARBA" id="ARBA00022741"/>
    </source>
</evidence>
<comment type="similarity">
    <text evidence="2">Belongs to the TRAFAC class TrmE-Era-EngA-EngB-Septin-like GTPase superfamily. EngB GTPase family.</text>
</comment>
<dbReference type="InterPro" id="IPR030393">
    <property type="entry name" value="G_ENGB_dom"/>
</dbReference>
<dbReference type="AlphaFoldDB" id="A0A1Y1WK35"/>
<proteinExistence type="inferred from homology"/>
<dbReference type="RefSeq" id="XP_040747053.1">
    <property type="nucleotide sequence ID" value="XM_040886005.1"/>
</dbReference>
<evidence type="ECO:0000256" key="6">
    <source>
        <dbReference type="ARBA" id="ARBA00023134"/>
    </source>
</evidence>
<dbReference type="Proteomes" id="UP000193922">
    <property type="component" value="Unassembled WGS sequence"/>
</dbReference>
<sequence>MASIRNRPLISMLRTVVRPPATCRHYSTEKRHSRPVFTTTADSLKEAVRVGKSEELSNRQLFSRLQPDAKTLDALDMLQLGTEKRGRFERRKWFPVQRARETLPEIGFVGRSNVGKSTLVNTLCGSSAARVSERPGLTQQINFYTADNDFHLVDMPGYGFAYVKEEQKQAWVPLIEKYVRERKRLKRVMLLLDARHGIKANDQEFMELLDRTGTKYQVVMTKCDLVSRIDLAKRHLLVAQETQKSRNCIPRVLMVSAKHERGLNDLRKEILHTCGLGKKYLAMHKKKEVIAKAEYMEQLAIFKETSRPKKRRQ</sequence>
<keyword evidence="4" id="KW-0547">Nucleotide-binding</keyword>
<keyword evidence="9" id="KW-1185">Reference proteome</keyword>
<dbReference type="GO" id="GO:0016787">
    <property type="term" value="F:hydrolase activity"/>
    <property type="evidence" value="ECO:0007669"/>
    <property type="project" value="UniProtKB-KW"/>
</dbReference>
<dbReference type="Pfam" id="PF01926">
    <property type="entry name" value="MMR_HSR1"/>
    <property type="match status" value="1"/>
</dbReference>
<name>A0A1Y1WK35_9FUNG</name>
<dbReference type="NCBIfam" id="TIGR00231">
    <property type="entry name" value="small_GTP"/>
    <property type="match status" value="1"/>
</dbReference>
<dbReference type="EMBL" id="MCFD01000001">
    <property type="protein sequence ID" value="ORX73842.1"/>
    <property type="molecule type" value="Genomic_DNA"/>
</dbReference>
<dbReference type="OrthoDB" id="391988at2759"/>
<reference evidence="8 9" key="1">
    <citation type="submission" date="2016-07" db="EMBL/GenBank/DDBJ databases">
        <title>Pervasive Adenine N6-methylation of Active Genes in Fungi.</title>
        <authorList>
            <consortium name="DOE Joint Genome Institute"/>
            <person name="Mondo S.J."/>
            <person name="Dannebaum R.O."/>
            <person name="Kuo R.C."/>
            <person name="Labutti K."/>
            <person name="Haridas S."/>
            <person name="Kuo A."/>
            <person name="Salamov A."/>
            <person name="Ahrendt S.R."/>
            <person name="Lipzen A."/>
            <person name="Sullivan W."/>
            <person name="Andreopoulos W.B."/>
            <person name="Clum A."/>
            <person name="Lindquist E."/>
            <person name="Daum C."/>
            <person name="Ramamoorthy G.K."/>
            <person name="Gryganskyi A."/>
            <person name="Culley D."/>
            <person name="Magnuson J.K."/>
            <person name="James T.Y."/>
            <person name="O'Malley M.A."/>
            <person name="Stajich J.E."/>
            <person name="Spatafora J.W."/>
            <person name="Visel A."/>
            <person name="Grigoriev I.V."/>
        </authorList>
    </citation>
    <scope>NUCLEOTIDE SEQUENCE [LARGE SCALE GENOMIC DNA]</scope>
    <source>
        <strain evidence="8 9">ATCC 12442</strain>
    </source>
</reference>
<evidence type="ECO:0000313" key="8">
    <source>
        <dbReference type="EMBL" id="ORX73842.1"/>
    </source>
</evidence>
<evidence type="ECO:0000313" key="9">
    <source>
        <dbReference type="Proteomes" id="UP000193922"/>
    </source>
</evidence>
<feature type="domain" description="EngB-type G" evidence="7">
    <location>
        <begin position="102"/>
        <end position="276"/>
    </location>
</feature>
<dbReference type="InterPro" id="IPR019987">
    <property type="entry name" value="GTP-bd_ribosome_bio_YsxC"/>
</dbReference>